<gene>
    <name evidence="1" type="ORF">JOF53_007529</name>
</gene>
<reference evidence="1 2" key="1">
    <citation type="submission" date="2021-03" db="EMBL/GenBank/DDBJ databases">
        <title>Sequencing the genomes of 1000 actinobacteria strains.</title>
        <authorList>
            <person name="Klenk H.-P."/>
        </authorList>
    </citation>
    <scope>NUCLEOTIDE SEQUENCE [LARGE SCALE GENOMIC DNA]</scope>
    <source>
        <strain evidence="1 2">DSM 44580</strain>
    </source>
</reference>
<evidence type="ECO:0000313" key="1">
    <source>
        <dbReference type="EMBL" id="MBP2478657.1"/>
    </source>
</evidence>
<sequence>MKRSFMRLWLAVLGILALTGVLVPGSALAVDYPGGKRIYAVTVGQVAPVGTAPTGKEFSRLAMYYFNGDGTVREAFWFWSWDQGYPSPVIRTSSAGCDNCAIHTAGGFQAGAKTKELNGKYAVSGNKLTITWSNGAVEYWNVATPEPGISVIGLTGSSYGANVGQGYGSNASSDLSVPITKLPKKVYLGRYHHNLYIVDTGKLSSDTAPSKLDLAQAGWKQCNENCLSGAFPASENACTKCGAGEQRVNRTYLASEGGRKNYYEHFCTCLRQGTTPCYAGGSHVKPELQVIDDSGRFRGWVGVEAQNRVAQRGTLGVHWHTDV</sequence>
<dbReference type="EMBL" id="JAGIOO010000001">
    <property type="protein sequence ID" value="MBP2478657.1"/>
    <property type="molecule type" value="Genomic_DNA"/>
</dbReference>
<proteinExistence type="predicted"/>
<organism evidence="1 2">
    <name type="scientific">Crossiella equi</name>
    <dbReference type="NCBI Taxonomy" id="130796"/>
    <lineage>
        <taxon>Bacteria</taxon>
        <taxon>Bacillati</taxon>
        <taxon>Actinomycetota</taxon>
        <taxon>Actinomycetes</taxon>
        <taxon>Pseudonocardiales</taxon>
        <taxon>Pseudonocardiaceae</taxon>
        <taxon>Crossiella</taxon>
    </lineage>
</organism>
<dbReference type="RefSeq" id="WP_209707629.1">
    <property type="nucleotide sequence ID" value="NZ_JAGIOO010000001.1"/>
</dbReference>
<name>A0ABS5AQ12_9PSEU</name>
<evidence type="ECO:0000313" key="2">
    <source>
        <dbReference type="Proteomes" id="UP001519363"/>
    </source>
</evidence>
<dbReference type="Proteomes" id="UP001519363">
    <property type="component" value="Unassembled WGS sequence"/>
</dbReference>
<keyword evidence="2" id="KW-1185">Reference proteome</keyword>
<comment type="caution">
    <text evidence="1">The sequence shown here is derived from an EMBL/GenBank/DDBJ whole genome shotgun (WGS) entry which is preliminary data.</text>
</comment>
<protein>
    <submittedName>
        <fullName evidence="1">Uncharacterized protein</fullName>
    </submittedName>
</protein>
<accession>A0ABS5AQ12</accession>